<evidence type="ECO:0000256" key="5">
    <source>
        <dbReference type="SAM" id="MobiDB-lite"/>
    </source>
</evidence>
<evidence type="ECO:0000313" key="10">
    <source>
        <dbReference type="Proteomes" id="UP000530186"/>
    </source>
</evidence>
<dbReference type="InterPro" id="IPR019931">
    <property type="entry name" value="LPXTG_anchor"/>
</dbReference>
<keyword evidence="6" id="KW-0472">Membrane</keyword>
<evidence type="ECO:0000256" key="7">
    <source>
        <dbReference type="SAM" id="SignalP"/>
    </source>
</evidence>
<evidence type="ECO:0000313" key="9">
    <source>
        <dbReference type="EMBL" id="MBA0015890.1"/>
    </source>
</evidence>
<accession>A0A7V8MZJ7</accession>
<keyword evidence="6" id="KW-0812">Transmembrane</keyword>
<dbReference type="GeneID" id="303196194"/>
<evidence type="ECO:0000256" key="3">
    <source>
        <dbReference type="ARBA" id="ARBA00022729"/>
    </source>
</evidence>
<comment type="caution">
    <text evidence="9">The sequence shown here is derived from an EMBL/GenBank/DDBJ whole genome shotgun (WGS) entry which is preliminary data.</text>
</comment>
<organism evidence="9 10">
    <name type="scientific">Pseudolactococcus laudensis</name>
    <dbReference type="NCBI Taxonomy" id="1494461"/>
    <lineage>
        <taxon>Bacteria</taxon>
        <taxon>Bacillati</taxon>
        <taxon>Bacillota</taxon>
        <taxon>Bacilli</taxon>
        <taxon>Lactobacillales</taxon>
        <taxon>Streptococcaceae</taxon>
        <taxon>Pseudolactococcus</taxon>
    </lineage>
</organism>
<protein>
    <submittedName>
        <fullName evidence="9">WxL domain-containing protein</fullName>
    </submittedName>
</protein>
<feature type="transmembrane region" description="Helical" evidence="6">
    <location>
        <begin position="347"/>
        <end position="368"/>
    </location>
</feature>
<dbReference type="Proteomes" id="UP000530186">
    <property type="component" value="Unassembled WGS sequence"/>
</dbReference>
<dbReference type="Pfam" id="PF00746">
    <property type="entry name" value="Gram_pos_anchor"/>
    <property type="match status" value="1"/>
</dbReference>
<dbReference type="NCBIfam" id="TIGR01167">
    <property type="entry name" value="LPXTG_anchor"/>
    <property type="match status" value="1"/>
</dbReference>
<keyword evidence="1" id="KW-0134">Cell wall</keyword>
<feature type="signal peptide" evidence="7">
    <location>
        <begin position="1"/>
        <end position="26"/>
    </location>
</feature>
<keyword evidence="10" id="KW-1185">Reference proteome</keyword>
<evidence type="ECO:0000256" key="2">
    <source>
        <dbReference type="ARBA" id="ARBA00022525"/>
    </source>
</evidence>
<keyword evidence="6" id="KW-1133">Transmembrane helix</keyword>
<evidence type="ECO:0000256" key="1">
    <source>
        <dbReference type="ARBA" id="ARBA00022512"/>
    </source>
</evidence>
<proteinExistence type="predicted"/>
<feature type="domain" description="Gram-positive cocci surface proteins LPxTG" evidence="8">
    <location>
        <begin position="338"/>
        <end position="374"/>
    </location>
</feature>
<dbReference type="RefSeq" id="WP_180745920.1">
    <property type="nucleotide sequence ID" value="NZ_CBCRWQ010000001.1"/>
</dbReference>
<gene>
    <name evidence="9" type="ORF">HZR21_01815</name>
</gene>
<keyword evidence="2" id="KW-0964">Secreted</keyword>
<reference evidence="9 10" key="1">
    <citation type="submission" date="2020-07" db="EMBL/GenBank/DDBJ databases">
        <authorList>
            <person name="Hilgarth M."/>
            <person name="Werum V."/>
            <person name="Vogel R.F."/>
        </authorList>
    </citation>
    <scope>NUCLEOTIDE SEQUENCE [LARGE SCALE GENOMIC DNA]</scope>
    <source>
        <strain evidence="9 10">DSM 28961</strain>
    </source>
</reference>
<dbReference type="EMBL" id="JACBNY010000002">
    <property type="protein sequence ID" value="MBA0015890.1"/>
    <property type="molecule type" value="Genomic_DNA"/>
</dbReference>
<keyword evidence="4" id="KW-0572">Peptidoglycan-anchor</keyword>
<dbReference type="AlphaFoldDB" id="A0A7V8MZJ7"/>
<evidence type="ECO:0000256" key="6">
    <source>
        <dbReference type="SAM" id="Phobius"/>
    </source>
</evidence>
<keyword evidence="3 7" id="KW-0732">Signal</keyword>
<evidence type="ECO:0000256" key="4">
    <source>
        <dbReference type="ARBA" id="ARBA00023088"/>
    </source>
</evidence>
<sequence>MKNIKLLSTLALSASLLSVGSVAVSAAVINATGTATETSVGSASFVTDNTTIVTPQVPGGKGPDTLPPGPENPDTVDPNVKASDLALYAHPTEFNFGVTKISAADKQKSTVVLTQKKWATVNNNADGTDTTDPAKLHQRDFQSLRLQDGRVNPKDWTISAEASTFKDGAKTLTGASINIASATDYTSDPKGKVSALKDFKIEADGKTVTSDILKADPEARFTSDLSWNTDKVTLEFSGAVIDTVSPSYSVTSCSIYIVKKTSQKGRREMMYPSFKEKYKENTVKKTVKYLLLSLLTFTSIGSFHVSAETYGDFKVEKAVSVPAPTPAPSGGSGVVSASNLPMTGEQVAAWGVLVGLLLLAVALLLFVIKKRREQEKSQTCT</sequence>
<feature type="region of interest" description="Disordered" evidence="5">
    <location>
        <begin position="53"/>
        <end position="73"/>
    </location>
</feature>
<evidence type="ECO:0000259" key="8">
    <source>
        <dbReference type="Pfam" id="PF00746"/>
    </source>
</evidence>
<name>A0A7V8MZJ7_9LACT</name>
<feature type="chain" id="PRO_5031260759" evidence="7">
    <location>
        <begin position="27"/>
        <end position="381"/>
    </location>
</feature>